<dbReference type="SUPFAM" id="SSF54637">
    <property type="entry name" value="Thioesterase/thiol ester dehydrase-isomerase"/>
    <property type="match status" value="1"/>
</dbReference>
<dbReference type="GO" id="GO:0016289">
    <property type="term" value="F:acyl-CoA hydrolase activity"/>
    <property type="evidence" value="ECO:0007669"/>
    <property type="project" value="TreeGrafter"/>
</dbReference>
<keyword evidence="1" id="KW-0378">Hydrolase</keyword>
<dbReference type="PANTHER" id="PTHR42856:SF1">
    <property type="entry name" value="ACYL-COENZYME A THIOESTERASE PAAI"/>
    <property type="match status" value="1"/>
</dbReference>
<evidence type="ECO:0000313" key="3">
    <source>
        <dbReference type="EMBL" id="THJ35658.1"/>
    </source>
</evidence>
<dbReference type="Gene3D" id="3.10.129.10">
    <property type="entry name" value="Hotdog Thioesterase"/>
    <property type="match status" value="1"/>
</dbReference>
<comment type="caution">
    <text evidence="3">The sequence shown here is derived from an EMBL/GenBank/DDBJ whole genome shotgun (WGS) entry which is preliminary data.</text>
</comment>
<dbReference type="Proteomes" id="UP000306236">
    <property type="component" value="Unassembled WGS sequence"/>
</dbReference>
<dbReference type="InterPro" id="IPR029069">
    <property type="entry name" value="HotDog_dom_sf"/>
</dbReference>
<feature type="domain" description="Thioesterase" evidence="2">
    <location>
        <begin position="47"/>
        <end position="120"/>
    </location>
</feature>
<evidence type="ECO:0000259" key="2">
    <source>
        <dbReference type="Pfam" id="PF03061"/>
    </source>
</evidence>
<dbReference type="InterPro" id="IPR006683">
    <property type="entry name" value="Thioestr_dom"/>
</dbReference>
<dbReference type="Pfam" id="PF03061">
    <property type="entry name" value="4HBT"/>
    <property type="match status" value="1"/>
</dbReference>
<name>A0A4S5BZV6_9BURK</name>
<keyword evidence="4" id="KW-1185">Reference proteome</keyword>
<reference evidence="3 4" key="1">
    <citation type="submission" date="2019-04" db="EMBL/GenBank/DDBJ databases">
        <title>Lampropedia sp YIM MLB12 draf genome.</title>
        <authorList>
            <person name="Wang Y.-X."/>
        </authorList>
    </citation>
    <scope>NUCLEOTIDE SEQUENCE [LARGE SCALE GENOMIC DNA]</scope>
    <source>
        <strain evidence="3 4">YIM MLB12</strain>
    </source>
</reference>
<sequence length="135" mass="14276">MDTIRAFAQQVFNSQPFSQWIGAELTTCGPDSIELTLAIADHHKQQHGFVHGGVISYLADNAITFAGGLALNGNALTAEFKINYIRPGVGTHLIARAQARHAGKRQAVCQCEVFAVDGGEEKLCALAQGTIVAAG</sequence>
<evidence type="ECO:0000313" key="4">
    <source>
        <dbReference type="Proteomes" id="UP000306236"/>
    </source>
</evidence>
<dbReference type="NCBIfam" id="TIGR00369">
    <property type="entry name" value="unchar_dom_1"/>
    <property type="match status" value="1"/>
</dbReference>
<proteinExistence type="predicted"/>
<dbReference type="InterPro" id="IPR003736">
    <property type="entry name" value="PAAI_dom"/>
</dbReference>
<organism evidence="3 4">
    <name type="scientific">Lampropedia aestuarii</name>
    <dbReference type="NCBI Taxonomy" id="2562762"/>
    <lineage>
        <taxon>Bacteria</taxon>
        <taxon>Pseudomonadati</taxon>
        <taxon>Pseudomonadota</taxon>
        <taxon>Betaproteobacteria</taxon>
        <taxon>Burkholderiales</taxon>
        <taxon>Comamonadaceae</taxon>
        <taxon>Lampropedia</taxon>
    </lineage>
</organism>
<dbReference type="EMBL" id="SSWX01000003">
    <property type="protein sequence ID" value="THJ35658.1"/>
    <property type="molecule type" value="Genomic_DNA"/>
</dbReference>
<accession>A0A4S5BZV6</accession>
<dbReference type="AlphaFoldDB" id="A0A4S5BZV6"/>
<dbReference type="PANTHER" id="PTHR42856">
    <property type="entry name" value="ACYL-COENZYME A THIOESTERASE PAAI"/>
    <property type="match status" value="1"/>
</dbReference>
<dbReference type="InterPro" id="IPR052723">
    <property type="entry name" value="Acyl-CoA_thioesterase_PaaI"/>
</dbReference>
<dbReference type="OrthoDB" id="8525891at2"/>
<protein>
    <submittedName>
        <fullName evidence="3">PaaI family thioesterase</fullName>
    </submittedName>
</protein>
<gene>
    <name evidence="3" type="ORF">E8K88_03480</name>
</gene>
<dbReference type="CDD" id="cd03443">
    <property type="entry name" value="PaaI_thioesterase"/>
    <property type="match status" value="1"/>
</dbReference>
<evidence type="ECO:0000256" key="1">
    <source>
        <dbReference type="ARBA" id="ARBA00022801"/>
    </source>
</evidence>
<dbReference type="RefSeq" id="WP_136405257.1">
    <property type="nucleotide sequence ID" value="NZ_SSWX01000003.1"/>
</dbReference>